<dbReference type="PANTHER" id="PTHR12835:SF5">
    <property type="entry name" value="BIOTIN--PROTEIN LIGASE"/>
    <property type="match status" value="1"/>
</dbReference>
<keyword evidence="2" id="KW-0092">Biotin</keyword>
<dbReference type="GO" id="GO:0004077">
    <property type="term" value="F:biotin--[biotin carboxyl-carrier protein] ligase activity"/>
    <property type="evidence" value="ECO:0007669"/>
    <property type="project" value="UniProtKB-EC"/>
</dbReference>
<dbReference type="SUPFAM" id="SSF55681">
    <property type="entry name" value="Class II aaRS and biotin synthetases"/>
    <property type="match status" value="1"/>
</dbReference>
<dbReference type="AlphaFoldDB" id="A0A2T0M6H7"/>
<dbReference type="OrthoDB" id="9807064at2"/>
<dbReference type="InterPro" id="IPR004143">
    <property type="entry name" value="BPL_LPL_catalytic"/>
</dbReference>
<dbReference type="InterPro" id="IPR004408">
    <property type="entry name" value="Biotin_CoA_COase_ligase"/>
</dbReference>
<evidence type="ECO:0000259" key="5">
    <source>
        <dbReference type="PROSITE" id="PS51733"/>
    </source>
</evidence>
<dbReference type="Pfam" id="PF03099">
    <property type="entry name" value="BPL_LplA_LipB"/>
    <property type="match status" value="1"/>
</dbReference>
<reference evidence="6 7" key="1">
    <citation type="submission" date="2018-03" db="EMBL/GenBank/DDBJ databases">
        <title>Genomic Encyclopedia of Archaeal and Bacterial Type Strains, Phase II (KMG-II): from individual species to whole genera.</title>
        <authorList>
            <person name="Goeker M."/>
        </authorList>
    </citation>
    <scope>NUCLEOTIDE SEQUENCE [LARGE SCALE GENOMIC DNA]</scope>
    <source>
        <strain evidence="6 7">DSM 25027</strain>
    </source>
</reference>
<dbReference type="PROSITE" id="PS51733">
    <property type="entry name" value="BPL_LPL_CATALYTIC"/>
    <property type="match status" value="1"/>
</dbReference>
<dbReference type="Pfam" id="PF02237">
    <property type="entry name" value="BPL_C"/>
    <property type="match status" value="1"/>
</dbReference>
<dbReference type="InterPro" id="IPR003142">
    <property type="entry name" value="BPL_C"/>
</dbReference>
<dbReference type="GO" id="GO:0005737">
    <property type="term" value="C:cytoplasm"/>
    <property type="evidence" value="ECO:0007669"/>
    <property type="project" value="TreeGrafter"/>
</dbReference>
<organism evidence="6 7">
    <name type="scientific">Flagellimonas meridianipacifica</name>
    <dbReference type="NCBI Taxonomy" id="1080225"/>
    <lineage>
        <taxon>Bacteria</taxon>
        <taxon>Pseudomonadati</taxon>
        <taxon>Bacteroidota</taxon>
        <taxon>Flavobacteriia</taxon>
        <taxon>Flavobacteriales</taxon>
        <taxon>Flavobacteriaceae</taxon>
        <taxon>Flagellimonas</taxon>
    </lineage>
</organism>
<dbReference type="CDD" id="cd16442">
    <property type="entry name" value="BPL"/>
    <property type="match status" value="1"/>
</dbReference>
<dbReference type="Proteomes" id="UP000237640">
    <property type="component" value="Unassembled WGS sequence"/>
</dbReference>
<evidence type="ECO:0000313" key="7">
    <source>
        <dbReference type="Proteomes" id="UP000237640"/>
    </source>
</evidence>
<dbReference type="Gene3D" id="3.30.930.10">
    <property type="entry name" value="Bira Bifunctional Protein, Domain 2"/>
    <property type="match status" value="1"/>
</dbReference>
<evidence type="ECO:0000256" key="1">
    <source>
        <dbReference type="ARBA" id="ARBA00022598"/>
    </source>
</evidence>
<dbReference type="EMBL" id="PVYX01000003">
    <property type="protein sequence ID" value="PRX53099.1"/>
    <property type="molecule type" value="Genomic_DNA"/>
</dbReference>
<keyword evidence="1 6" id="KW-0436">Ligase</keyword>
<keyword evidence="7" id="KW-1185">Reference proteome</keyword>
<evidence type="ECO:0000256" key="3">
    <source>
        <dbReference type="ARBA" id="ARBA00024227"/>
    </source>
</evidence>
<comment type="catalytic activity">
    <reaction evidence="4">
        <text>biotin + L-lysyl-[protein] + ATP = N(6)-biotinyl-L-lysyl-[protein] + AMP + diphosphate + H(+)</text>
        <dbReference type="Rhea" id="RHEA:11756"/>
        <dbReference type="Rhea" id="RHEA-COMP:9752"/>
        <dbReference type="Rhea" id="RHEA-COMP:10505"/>
        <dbReference type="ChEBI" id="CHEBI:15378"/>
        <dbReference type="ChEBI" id="CHEBI:29969"/>
        <dbReference type="ChEBI" id="CHEBI:30616"/>
        <dbReference type="ChEBI" id="CHEBI:33019"/>
        <dbReference type="ChEBI" id="CHEBI:57586"/>
        <dbReference type="ChEBI" id="CHEBI:83144"/>
        <dbReference type="ChEBI" id="CHEBI:456215"/>
        <dbReference type="EC" id="6.3.4.15"/>
    </reaction>
</comment>
<evidence type="ECO:0000256" key="2">
    <source>
        <dbReference type="ARBA" id="ARBA00023267"/>
    </source>
</evidence>
<evidence type="ECO:0000313" key="6">
    <source>
        <dbReference type="EMBL" id="PRX53099.1"/>
    </source>
</evidence>
<dbReference type="RefSeq" id="WP_106147841.1">
    <property type="nucleotide sequence ID" value="NZ_PVYX01000003.1"/>
</dbReference>
<name>A0A2T0M6H7_9FLAO</name>
<feature type="domain" description="BPL/LPL catalytic" evidence="5">
    <location>
        <begin position="1"/>
        <end position="181"/>
    </location>
</feature>
<proteinExistence type="predicted"/>
<dbReference type="EC" id="6.3.4.15" evidence="3"/>
<gene>
    <name evidence="6" type="ORF">CLV81_4000</name>
</gene>
<comment type="caution">
    <text evidence="6">The sequence shown here is derived from an EMBL/GenBank/DDBJ whole genome shotgun (WGS) entry which is preliminary data.</text>
</comment>
<dbReference type="Gene3D" id="2.30.30.100">
    <property type="match status" value="1"/>
</dbReference>
<accession>A0A2T0M6H7</accession>
<protein>
    <recommendedName>
        <fullName evidence="3">biotin--[biotin carboxyl-carrier protein] ligase</fullName>
        <ecNumber evidence="3">6.3.4.15</ecNumber>
    </recommendedName>
</protein>
<evidence type="ECO:0000256" key="4">
    <source>
        <dbReference type="ARBA" id="ARBA00047846"/>
    </source>
</evidence>
<dbReference type="PANTHER" id="PTHR12835">
    <property type="entry name" value="BIOTIN PROTEIN LIGASE"/>
    <property type="match status" value="1"/>
</dbReference>
<sequence length="247" mass="27708">MGELTEIIKLDATDSTNLYLKNLMVSSTLKDYTTVVTKVQKKGRGQMGTKWESEEGKNLTFSVLKHFDALKVAHQFHLNIVVSLVLHTVLTDMNIPNVKVKWPNDIMSGSKKICGILIENVLNGSLVKKSIIGIGLNVNQVSFGNLDKASSLALVSGRTFDLDYILNLILEKMKSFLDKTEQISLTSLKTQYEALLFRKDQVSTFKEENGQLFFGIIRGVSEEGKLIVELENDTIKQYSLKEVSLQF</sequence>
<dbReference type="NCBIfam" id="TIGR00121">
    <property type="entry name" value="birA_ligase"/>
    <property type="match status" value="1"/>
</dbReference>
<dbReference type="InterPro" id="IPR045864">
    <property type="entry name" value="aa-tRNA-synth_II/BPL/LPL"/>
</dbReference>